<evidence type="ECO:0000313" key="2">
    <source>
        <dbReference type="Proteomes" id="UP000215914"/>
    </source>
</evidence>
<dbReference type="Gramene" id="mRNA:HanXRQr2_Chr16g0748671">
    <property type="protein sequence ID" value="mRNA:HanXRQr2_Chr16g0748671"/>
    <property type="gene ID" value="HanXRQr2_Chr16g0748671"/>
</dbReference>
<sequence length="69" mass="7758">MNLIEVNTNKNTREFYMLSLWSCGQIVIQQEGEVCHPIVVLAEKVIFISGCKRVFASMIFEAPSNGGCY</sequence>
<evidence type="ECO:0000313" key="1">
    <source>
        <dbReference type="EMBL" id="KAF5760042.1"/>
    </source>
</evidence>
<organism evidence="1 2">
    <name type="scientific">Helianthus annuus</name>
    <name type="common">Common sunflower</name>
    <dbReference type="NCBI Taxonomy" id="4232"/>
    <lineage>
        <taxon>Eukaryota</taxon>
        <taxon>Viridiplantae</taxon>
        <taxon>Streptophyta</taxon>
        <taxon>Embryophyta</taxon>
        <taxon>Tracheophyta</taxon>
        <taxon>Spermatophyta</taxon>
        <taxon>Magnoliopsida</taxon>
        <taxon>eudicotyledons</taxon>
        <taxon>Gunneridae</taxon>
        <taxon>Pentapetalae</taxon>
        <taxon>asterids</taxon>
        <taxon>campanulids</taxon>
        <taxon>Asterales</taxon>
        <taxon>Asteraceae</taxon>
        <taxon>Asteroideae</taxon>
        <taxon>Heliantheae alliance</taxon>
        <taxon>Heliantheae</taxon>
        <taxon>Helianthus</taxon>
    </lineage>
</organism>
<keyword evidence="2" id="KW-1185">Reference proteome</keyword>
<dbReference type="Proteomes" id="UP000215914">
    <property type="component" value="Unassembled WGS sequence"/>
</dbReference>
<name>A0A9K3DR39_HELAN</name>
<accession>A0A9K3DR39</accession>
<proteinExistence type="predicted"/>
<reference evidence="1" key="2">
    <citation type="submission" date="2020-06" db="EMBL/GenBank/DDBJ databases">
        <title>Helianthus annuus Genome sequencing and assembly Release 2.</title>
        <authorList>
            <person name="Gouzy J."/>
            <person name="Langlade N."/>
            <person name="Munos S."/>
        </authorList>
    </citation>
    <scope>NUCLEOTIDE SEQUENCE</scope>
    <source>
        <tissue evidence="1">Leaves</tissue>
    </source>
</reference>
<gene>
    <name evidence="1" type="ORF">HanXRQr2_Chr16g0748671</name>
</gene>
<comment type="caution">
    <text evidence="1">The sequence shown here is derived from an EMBL/GenBank/DDBJ whole genome shotgun (WGS) entry which is preliminary data.</text>
</comment>
<dbReference type="AlphaFoldDB" id="A0A9K3DR39"/>
<reference evidence="1" key="1">
    <citation type="journal article" date="2017" name="Nature">
        <title>The sunflower genome provides insights into oil metabolism, flowering and Asterid evolution.</title>
        <authorList>
            <person name="Badouin H."/>
            <person name="Gouzy J."/>
            <person name="Grassa C.J."/>
            <person name="Murat F."/>
            <person name="Staton S.E."/>
            <person name="Cottret L."/>
            <person name="Lelandais-Briere C."/>
            <person name="Owens G.L."/>
            <person name="Carrere S."/>
            <person name="Mayjonade B."/>
            <person name="Legrand L."/>
            <person name="Gill N."/>
            <person name="Kane N.C."/>
            <person name="Bowers J.E."/>
            <person name="Hubner S."/>
            <person name="Bellec A."/>
            <person name="Berard A."/>
            <person name="Berges H."/>
            <person name="Blanchet N."/>
            <person name="Boniface M.C."/>
            <person name="Brunel D."/>
            <person name="Catrice O."/>
            <person name="Chaidir N."/>
            <person name="Claudel C."/>
            <person name="Donnadieu C."/>
            <person name="Faraut T."/>
            <person name="Fievet G."/>
            <person name="Helmstetter N."/>
            <person name="King M."/>
            <person name="Knapp S.J."/>
            <person name="Lai Z."/>
            <person name="Le Paslier M.C."/>
            <person name="Lippi Y."/>
            <person name="Lorenzon L."/>
            <person name="Mandel J.R."/>
            <person name="Marage G."/>
            <person name="Marchand G."/>
            <person name="Marquand E."/>
            <person name="Bret-Mestries E."/>
            <person name="Morien E."/>
            <person name="Nambeesan S."/>
            <person name="Nguyen T."/>
            <person name="Pegot-Espagnet P."/>
            <person name="Pouilly N."/>
            <person name="Raftis F."/>
            <person name="Sallet E."/>
            <person name="Schiex T."/>
            <person name="Thomas J."/>
            <person name="Vandecasteele C."/>
            <person name="Vares D."/>
            <person name="Vear F."/>
            <person name="Vautrin S."/>
            <person name="Crespi M."/>
            <person name="Mangin B."/>
            <person name="Burke J.M."/>
            <person name="Salse J."/>
            <person name="Munos S."/>
            <person name="Vincourt P."/>
            <person name="Rieseberg L.H."/>
            <person name="Langlade N.B."/>
        </authorList>
    </citation>
    <scope>NUCLEOTIDE SEQUENCE</scope>
    <source>
        <tissue evidence="1">Leaves</tissue>
    </source>
</reference>
<dbReference type="EMBL" id="MNCJ02000331">
    <property type="protein sequence ID" value="KAF5760042.1"/>
    <property type="molecule type" value="Genomic_DNA"/>
</dbReference>
<protein>
    <submittedName>
        <fullName evidence="1">Uncharacterized protein</fullName>
    </submittedName>
</protein>